<dbReference type="VEuPathDB" id="FungiDB:AB675_1471"/>
<dbReference type="RefSeq" id="XP_017997244.1">
    <property type="nucleotide sequence ID" value="XM_018141366.1"/>
</dbReference>
<sequence>MHVRLPLITTLSILTALAITSPFNDLPKRQVFSPYTLDCQGNETLCPGLFICSWYCPGNALCGHAGRNTCILTTSSGVDVPRTVTVNPAVDRPTSLGDSGPFE</sequence>
<evidence type="ECO:0000256" key="1">
    <source>
        <dbReference type="SAM" id="SignalP"/>
    </source>
</evidence>
<accession>A0A0N0NJR4</accession>
<proteinExistence type="predicted"/>
<feature type="chain" id="PRO_5005856867" description="Endo-1,3(4)-beta-glucanase 1 carbohydrate binding domain-containing protein" evidence="1">
    <location>
        <begin position="21"/>
        <end position="103"/>
    </location>
</feature>
<protein>
    <recommendedName>
        <fullName evidence="4">Endo-1,3(4)-beta-glucanase 1 carbohydrate binding domain-containing protein</fullName>
    </recommendedName>
</protein>
<gene>
    <name evidence="2" type="ORF">AB675_1471</name>
</gene>
<evidence type="ECO:0000313" key="3">
    <source>
        <dbReference type="Proteomes" id="UP000038010"/>
    </source>
</evidence>
<keyword evidence="3" id="KW-1185">Reference proteome</keyword>
<dbReference type="EMBL" id="LFJN01000025">
    <property type="protein sequence ID" value="KPI37281.1"/>
    <property type="molecule type" value="Genomic_DNA"/>
</dbReference>
<feature type="signal peptide" evidence="1">
    <location>
        <begin position="1"/>
        <end position="20"/>
    </location>
</feature>
<dbReference type="AlphaFoldDB" id="A0A0N0NJR4"/>
<evidence type="ECO:0000313" key="2">
    <source>
        <dbReference type="EMBL" id="KPI37281.1"/>
    </source>
</evidence>
<name>A0A0N0NJR4_9EURO</name>
<reference evidence="2 3" key="1">
    <citation type="submission" date="2015-06" db="EMBL/GenBank/DDBJ databases">
        <title>Draft genome of the ant-associated black yeast Phialophora attae CBS 131958.</title>
        <authorList>
            <person name="Moreno L.F."/>
            <person name="Stielow B.J."/>
            <person name="de Hoog S."/>
            <person name="Vicente V.A."/>
            <person name="Weiss V.A."/>
            <person name="de Vries M."/>
            <person name="Cruz L.M."/>
            <person name="Souza E.M."/>
        </authorList>
    </citation>
    <scope>NUCLEOTIDE SEQUENCE [LARGE SCALE GENOMIC DNA]</scope>
    <source>
        <strain evidence="2 3">CBS 131958</strain>
    </source>
</reference>
<comment type="caution">
    <text evidence="2">The sequence shown here is derived from an EMBL/GenBank/DDBJ whole genome shotgun (WGS) entry which is preliminary data.</text>
</comment>
<dbReference type="GeneID" id="28733246"/>
<keyword evidence="1" id="KW-0732">Signal</keyword>
<dbReference type="Proteomes" id="UP000038010">
    <property type="component" value="Unassembled WGS sequence"/>
</dbReference>
<evidence type="ECO:0008006" key="4">
    <source>
        <dbReference type="Google" id="ProtNLM"/>
    </source>
</evidence>
<organism evidence="2 3">
    <name type="scientific">Cyphellophora attinorum</name>
    <dbReference type="NCBI Taxonomy" id="1664694"/>
    <lineage>
        <taxon>Eukaryota</taxon>
        <taxon>Fungi</taxon>
        <taxon>Dikarya</taxon>
        <taxon>Ascomycota</taxon>
        <taxon>Pezizomycotina</taxon>
        <taxon>Eurotiomycetes</taxon>
        <taxon>Chaetothyriomycetidae</taxon>
        <taxon>Chaetothyriales</taxon>
        <taxon>Cyphellophoraceae</taxon>
        <taxon>Cyphellophora</taxon>
    </lineage>
</organism>